<accession>V4A251</accession>
<dbReference type="PANTHER" id="PTHR10773">
    <property type="entry name" value="DNA-DIRECTED RNA POLYMERASES I, II, AND III SUBUNIT RPABC2"/>
    <property type="match status" value="1"/>
</dbReference>
<name>V4A251_LOTGI</name>
<reference evidence="1 2" key="1">
    <citation type="journal article" date="2013" name="Nature">
        <title>Insights into bilaterian evolution from three spiralian genomes.</title>
        <authorList>
            <person name="Simakov O."/>
            <person name="Marletaz F."/>
            <person name="Cho S.J."/>
            <person name="Edsinger-Gonzales E."/>
            <person name="Havlak P."/>
            <person name="Hellsten U."/>
            <person name="Kuo D.H."/>
            <person name="Larsson T."/>
            <person name="Lv J."/>
            <person name="Arendt D."/>
            <person name="Savage R."/>
            <person name="Osoegawa K."/>
            <person name="de Jong P."/>
            <person name="Grimwood J."/>
            <person name="Chapman J.A."/>
            <person name="Shapiro H."/>
            <person name="Aerts A."/>
            <person name="Otillar R.P."/>
            <person name="Terry A.Y."/>
            <person name="Boore J.L."/>
            <person name="Grigoriev I.V."/>
            <person name="Lindberg D.R."/>
            <person name="Seaver E.C."/>
            <person name="Weisblat D.A."/>
            <person name="Putnam N.H."/>
            <person name="Rokhsar D.S."/>
        </authorList>
    </citation>
    <scope>NUCLEOTIDE SEQUENCE [LARGE SCALE GENOMIC DNA]</scope>
</reference>
<proteinExistence type="predicted"/>
<gene>
    <name evidence="1" type="ORF">LOTGIDRAFT_163649</name>
</gene>
<dbReference type="HOGENOM" id="CLU_770058_0_0_1"/>
<dbReference type="EMBL" id="KB202325">
    <property type="protein sequence ID" value="ESO90767.1"/>
    <property type="molecule type" value="Genomic_DNA"/>
</dbReference>
<keyword evidence="2" id="KW-1185">Reference proteome</keyword>
<dbReference type="PANTHER" id="PTHR10773:SF19">
    <property type="match status" value="1"/>
</dbReference>
<sequence>MQIQEDRVEICQEYWNLGDYKRQKDFILSRTKAYGIERERPRSAERKRKRKHTISYFFIKPDGLHVKVCKKFFLATLCVSSGPVYTALAEKGEASTFVGEDKRGHHTSSNKTSEERLDLVRKHIESFPKIESHYTRSDTHRQYLNQDMSISKMYHLYKLHCDQLVPPKTDPVEELTYRRLFCTEYNLSFFHPKKDQCMKCSKHKILTGIDNVNFEEEYQAHLQRSKEAQIKSSGKLRATKDSNFISASFDLHSVLQLPNTNASLLYYSRKLSLYNLCIYDAAKPNDAFCYCWNEVQAGRRSNEIGTAIYKWLSDLPSNIREVSLFSDTCGGQNRNQNVAAMFVHAMQSTPLEVISQHFLQ</sequence>
<evidence type="ECO:0000313" key="1">
    <source>
        <dbReference type="EMBL" id="ESO90767.1"/>
    </source>
</evidence>
<dbReference type="OrthoDB" id="6161632at2759"/>
<dbReference type="OMA" id="QETFYLR"/>
<dbReference type="RefSeq" id="XP_009058424.1">
    <property type="nucleotide sequence ID" value="XM_009060176.1"/>
</dbReference>
<organism evidence="1 2">
    <name type="scientific">Lottia gigantea</name>
    <name type="common">Giant owl limpet</name>
    <dbReference type="NCBI Taxonomy" id="225164"/>
    <lineage>
        <taxon>Eukaryota</taxon>
        <taxon>Metazoa</taxon>
        <taxon>Spiralia</taxon>
        <taxon>Lophotrochozoa</taxon>
        <taxon>Mollusca</taxon>
        <taxon>Gastropoda</taxon>
        <taxon>Patellogastropoda</taxon>
        <taxon>Lottioidea</taxon>
        <taxon>Lottiidae</taxon>
        <taxon>Lottia</taxon>
    </lineage>
</organism>
<dbReference type="KEGG" id="lgi:LOTGIDRAFT_163649"/>
<protein>
    <submittedName>
        <fullName evidence="1">Uncharacterized protein</fullName>
    </submittedName>
</protein>
<dbReference type="GeneID" id="20239483"/>
<dbReference type="CTD" id="20239483"/>
<dbReference type="Proteomes" id="UP000030746">
    <property type="component" value="Unassembled WGS sequence"/>
</dbReference>
<dbReference type="AlphaFoldDB" id="V4A251"/>
<evidence type="ECO:0000313" key="2">
    <source>
        <dbReference type="Proteomes" id="UP000030746"/>
    </source>
</evidence>